<protein>
    <recommendedName>
        <fullName evidence="8">DUF676 domain-containing protein</fullName>
    </recommendedName>
</protein>
<dbReference type="InterPro" id="IPR007751">
    <property type="entry name" value="DUF676_lipase-like"/>
</dbReference>
<evidence type="ECO:0000256" key="4">
    <source>
        <dbReference type="ARBA" id="ARBA00022989"/>
    </source>
</evidence>
<comment type="similarity">
    <text evidence="2">Belongs to the putative lipase ROG1 family.</text>
</comment>
<dbReference type="Proteomes" id="UP000326565">
    <property type="component" value="Unassembled WGS sequence"/>
</dbReference>
<evidence type="ECO:0000313" key="9">
    <source>
        <dbReference type="EMBL" id="KAB8079094.1"/>
    </source>
</evidence>
<feature type="transmembrane region" description="Helical" evidence="7">
    <location>
        <begin position="1037"/>
        <end position="1057"/>
    </location>
</feature>
<dbReference type="Pfam" id="PF01544">
    <property type="entry name" value="CorA"/>
    <property type="match status" value="1"/>
</dbReference>
<dbReference type="InterPro" id="IPR045863">
    <property type="entry name" value="CorA_TM1_TM2"/>
</dbReference>
<feature type="domain" description="DUF676" evidence="8">
    <location>
        <begin position="67"/>
        <end position="147"/>
    </location>
</feature>
<dbReference type="SUPFAM" id="SSF53474">
    <property type="entry name" value="alpha/beta-Hydrolases"/>
    <property type="match status" value="1"/>
</dbReference>
<dbReference type="GO" id="GO:0016020">
    <property type="term" value="C:membrane"/>
    <property type="evidence" value="ECO:0007669"/>
    <property type="project" value="UniProtKB-SubCell"/>
</dbReference>
<keyword evidence="3 7" id="KW-0812">Transmembrane</keyword>
<dbReference type="OrthoDB" id="361039at2759"/>
<evidence type="ECO:0000313" key="10">
    <source>
        <dbReference type="Proteomes" id="UP000326565"/>
    </source>
</evidence>
<dbReference type="EMBL" id="ML732153">
    <property type="protein sequence ID" value="KAB8079094.1"/>
    <property type="molecule type" value="Genomic_DNA"/>
</dbReference>
<comment type="subcellular location">
    <subcellularLocation>
        <location evidence="1">Membrane</location>
        <topology evidence="1">Multi-pass membrane protein</topology>
    </subcellularLocation>
</comment>
<feature type="compositionally biased region" description="Polar residues" evidence="6">
    <location>
        <begin position="455"/>
        <end position="475"/>
    </location>
</feature>
<feature type="transmembrane region" description="Helical" evidence="7">
    <location>
        <begin position="967"/>
        <end position="991"/>
    </location>
</feature>
<evidence type="ECO:0000259" key="8">
    <source>
        <dbReference type="Pfam" id="PF05057"/>
    </source>
</evidence>
<dbReference type="PANTHER" id="PTHR47685:SF1">
    <property type="entry name" value="MAGNESIUM TRANSPORT PROTEIN CORA"/>
    <property type="match status" value="1"/>
</dbReference>
<name>A0A5N5XHQ9_9EURO</name>
<evidence type="ECO:0000256" key="3">
    <source>
        <dbReference type="ARBA" id="ARBA00022692"/>
    </source>
</evidence>
<dbReference type="PANTHER" id="PTHR47685">
    <property type="entry name" value="MAGNESIUM TRANSPORT PROTEIN CORA"/>
    <property type="match status" value="1"/>
</dbReference>
<organism evidence="9 10">
    <name type="scientific">Aspergillus leporis</name>
    <dbReference type="NCBI Taxonomy" id="41062"/>
    <lineage>
        <taxon>Eukaryota</taxon>
        <taxon>Fungi</taxon>
        <taxon>Dikarya</taxon>
        <taxon>Ascomycota</taxon>
        <taxon>Pezizomycotina</taxon>
        <taxon>Eurotiomycetes</taxon>
        <taxon>Eurotiomycetidae</taxon>
        <taxon>Eurotiales</taxon>
        <taxon>Aspergillaceae</taxon>
        <taxon>Aspergillus</taxon>
        <taxon>Aspergillus subgen. Circumdati</taxon>
    </lineage>
</organism>
<evidence type="ECO:0000256" key="1">
    <source>
        <dbReference type="ARBA" id="ARBA00004141"/>
    </source>
</evidence>
<keyword evidence="5 7" id="KW-0472">Membrane</keyword>
<dbReference type="InterPro" id="IPR002523">
    <property type="entry name" value="MgTranspt_CorA/ZnTranspt_ZntB"/>
</dbReference>
<feature type="compositionally biased region" description="Basic and acidic residues" evidence="6">
    <location>
        <begin position="437"/>
        <end position="454"/>
    </location>
</feature>
<evidence type="ECO:0000256" key="5">
    <source>
        <dbReference type="ARBA" id="ARBA00023136"/>
    </source>
</evidence>
<dbReference type="Gene3D" id="3.40.50.1820">
    <property type="entry name" value="alpha/beta hydrolase"/>
    <property type="match status" value="1"/>
</dbReference>
<dbReference type="Pfam" id="PF05057">
    <property type="entry name" value="DUF676"/>
    <property type="match status" value="1"/>
</dbReference>
<evidence type="ECO:0000256" key="2">
    <source>
        <dbReference type="ARBA" id="ARBA00007920"/>
    </source>
</evidence>
<dbReference type="Gene3D" id="1.20.58.340">
    <property type="entry name" value="Magnesium transport protein CorA, transmembrane region"/>
    <property type="match status" value="1"/>
</dbReference>
<dbReference type="InterPro" id="IPR050829">
    <property type="entry name" value="CorA_MIT"/>
</dbReference>
<gene>
    <name evidence="9" type="ORF">BDV29DRAFT_165401</name>
</gene>
<dbReference type="AlphaFoldDB" id="A0A5N5XHQ9"/>
<feature type="region of interest" description="Disordered" evidence="6">
    <location>
        <begin position="374"/>
        <end position="475"/>
    </location>
</feature>
<evidence type="ECO:0000256" key="6">
    <source>
        <dbReference type="SAM" id="MobiDB-lite"/>
    </source>
</evidence>
<dbReference type="InterPro" id="IPR029058">
    <property type="entry name" value="AB_hydrolase_fold"/>
</dbReference>
<accession>A0A5N5XHQ9</accession>
<feature type="transmembrane region" description="Helical" evidence="7">
    <location>
        <begin position="1003"/>
        <end position="1025"/>
    </location>
</feature>
<dbReference type="GO" id="GO:0046873">
    <property type="term" value="F:metal ion transmembrane transporter activity"/>
    <property type="evidence" value="ECO:0007669"/>
    <property type="project" value="InterPro"/>
</dbReference>
<keyword evidence="10" id="KW-1185">Reference proteome</keyword>
<keyword evidence="4 7" id="KW-1133">Transmembrane helix</keyword>
<sequence>MSNSSEISSELSSPPETDVDIVAVPAIGADPQKTWVGEDSQAPWLTSELTRLIPNARVILLDHGQLDRQDDLDTLAHRLLKQVHQERQRTSSRRPIFFVCHGTGGLVAKAALVLAGYSTSNLASILISCYGIAFMGTPHQGSSYLSAPEYAKSIRRLMQLKYHVPRAIRELLRPRHPRLLQLSGQFRSISADIKIWTFLETVDSTLTVADSGTVSTVEMHVPITSIRSGVLDLEHEKVIPLATDHMGVACFKGQEHTTRASFIKELQPIIAMAVKLAKLTDTPLRVSREVMVQVNGFFEDTARGVSDETPLKLWSTKTPLRDYLKSGPSICLTDRLKQTGRMSSSSFDDSSISDFDSRPSSAAIADAVLAAHSRTAAHDTDVARSETISPRPAIRRSRSFMAPASPRIHITEPATDSYFEIPPEETTSDIPSDTISSEDHMHRESVTDAGKESTVEGSNTTKHGQPNVLASSSSKYRNLLPLPPLTRERLQEYQAELPRPAPRFDRPEPGSEKLLWIHVPYTHTGWVPPVLSKACDDQQRPDFFRKFINDENWYSQLIRARHLEPHARFVRPTCIHSRLNSDSLLPNIPGERRDPQLALYLPYLHWDTYWNLLQRRKVIEKRLQQGRSKPVPEYISESHVESRLIWKFLGAEPPIHIRRTLDQYGYPNLRSTVARDDDQMLWKRTRKVVDLSHELGNSIPLEDNPGSLKSFTDGKVLMVDQIWLWIVDEKTVVTFFPKQEATTAEDKLYEQANLHNSIYNELNGDLARRFETAGDLAALIVLHAVTILLDRTLDHDLQILRIFEESISILTESTTKSFKRFRTRGFIARPADYNRTIEGRTMTVSERDERDRRVANQNREDLSTLLELRDIIDELGTIMKLLEQQTATVKLMAQYFEEKGYGKVFIESALSRLDDYRTQVTDMRENAHLAQKAVENLLDLKQKQANVDESRITRWQAEVAQHQSQSVMVFTIFTVIFLPLSFFTSLFGVNVREWSGEETNPDWAYMLSVAGPTSVTIIIIALSMAFSERLRDSVVKLHIIGAGIIADFFLFPVKNIFKLGETTERSTPAKSESTGRLDRYLANRRYNKQFEEDIWKRHEDRVISPLPPIHVSEIEGVGYDYSEKGPRWHQRVNVA</sequence>
<proteinExistence type="inferred from homology"/>
<reference evidence="9 10" key="1">
    <citation type="submission" date="2019-04" db="EMBL/GenBank/DDBJ databases">
        <title>Friends and foes A comparative genomics study of 23 Aspergillus species from section Flavi.</title>
        <authorList>
            <consortium name="DOE Joint Genome Institute"/>
            <person name="Kjaerbolling I."/>
            <person name="Vesth T."/>
            <person name="Frisvad J.C."/>
            <person name="Nybo J.L."/>
            <person name="Theobald S."/>
            <person name="Kildgaard S."/>
            <person name="Isbrandt T."/>
            <person name="Kuo A."/>
            <person name="Sato A."/>
            <person name="Lyhne E.K."/>
            <person name="Kogle M.E."/>
            <person name="Wiebenga A."/>
            <person name="Kun R.S."/>
            <person name="Lubbers R.J."/>
            <person name="Makela M.R."/>
            <person name="Barry K."/>
            <person name="Chovatia M."/>
            <person name="Clum A."/>
            <person name="Daum C."/>
            <person name="Haridas S."/>
            <person name="He G."/>
            <person name="LaButti K."/>
            <person name="Lipzen A."/>
            <person name="Mondo S."/>
            <person name="Riley R."/>
            <person name="Salamov A."/>
            <person name="Simmons B.A."/>
            <person name="Magnuson J.K."/>
            <person name="Henrissat B."/>
            <person name="Mortensen U.H."/>
            <person name="Larsen T.O."/>
            <person name="Devries R.P."/>
            <person name="Grigoriev I.V."/>
            <person name="Machida M."/>
            <person name="Baker S.E."/>
            <person name="Andersen M.R."/>
        </authorList>
    </citation>
    <scope>NUCLEOTIDE SEQUENCE [LARGE SCALE GENOMIC DNA]</scope>
    <source>
        <strain evidence="9 10">CBS 151.66</strain>
    </source>
</reference>
<dbReference type="SUPFAM" id="SSF144083">
    <property type="entry name" value="Magnesium transport protein CorA, transmembrane region"/>
    <property type="match status" value="1"/>
</dbReference>
<evidence type="ECO:0000256" key="7">
    <source>
        <dbReference type="SAM" id="Phobius"/>
    </source>
</evidence>